<reference evidence="1 2" key="1">
    <citation type="submission" date="2016-11" db="EMBL/GenBank/DDBJ databases">
        <authorList>
            <person name="Jaros S."/>
            <person name="Januszkiewicz K."/>
            <person name="Wedrychowicz H."/>
        </authorList>
    </citation>
    <scope>NUCLEOTIDE SEQUENCE [LARGE SCALE GENOMIC DNA]</scope>
    <source>
        <strain evidence="1 2">DSM 27406</strain>
    </source>
</reference>
<protein>
    <submittedName>
        <fullName evidence="1">Uncharacterized protein</fullName>
    </submittedName>
</protein>
<accession>A0A1M6YCJ6</accession>
<name>A0A1M6YCJ6_9BACT</name>
<evidence type="ECO:0000313" key="1">
    <source>
        <dbReference type="EMBL" id="SHL15843.1"/>
    </source>
</evidence>
<dbReference type="Proteomes" id="UP000184420">
    <property type="component" value="Unassembled WGS sequence"/>
</dbReference>
<sequence length="71" mass="7949">MNDSCNDSLQLAPYVFSQEKILYPVNFSSHPIETKSGKILPDSLQTVPIIGFLFETNIQALDKYTWSGILA</sequence>
<keyword evidence="2" id="KW-1185">Reference proteome</keyword>
<organism evidence="1 2">
    <name type="scientific">Chitinophaga jiangningensis</name>
    <dbReference type="NCBI Taxonomy" id="1419482"/>
    <lineage>
        <taxon>Bacteria</taxon>
        <taxon>Pseudomonadati</taxon>
        <taxon>Bacteroidota</taxon>
        <taxon>Chitinophagia</taxon>
        <taxon>Chitinophagales</taxon>
        <taxon>Chitinophagaceae</taxon>
        <taxon>Chitinophaga</taxon>
    </lineage>
</organism>
<gene>
    <name evidence="1" type="ORF">SAMN05444266_102249</name>
</gene>
<dbReference type="EMBL" id="FRBL01000002">
    <property type="protein sequence ID" value="SHL15843.1"/>
    <property type="molecule type" value="Genomic_DNA"/>
</dbReference>
<proteinExistence type="predicted"/>
<evidence type="ECO:0000313" key="2">
    <source>
        <dbReference type="Proteomes" id="UP000184420"/>
    </source>
</evidence>
<dbReference type="AlphaFoldDB" id="A0A1M6YCJ6"/>
<dbReference type="STRING" id="1419482.SAMN05444266_102249"/>